<organism evidence="10 11">
    <name type="scientific">Sulfurimonas xiamenensis</name>
    <dbReference type="NCBI Taxonomy" id="2590021"/>
    <lineage>
        <taxon>Bacteria</taxon>
        <taxon>Pseudomonadati</taxon>
        <taxon>Campylobacterota</taxon>
        <taxon>Epsilonproteobacteria</taxon>
        <taxon>Campylobacterales</taxon>
        <taxon>Sulfurimonadaceae</taxon>
        <taxon>Sulfurimonas</taxon>
    </lineage>
</organism>
<evidence type="ECO:0000313" key="10">
    <source>
        <dbReference type="EMBL" id="QFR43424.1"/>
    </source>
</evidence>
<feature type="DNA-binding region" description="OmpR/PhoB-type" evidence="7">
    <location>
        <begin position="129"/>
        <end position="222"/>
    </location>
</feature>
<evidence type="ECO:0000256" key="6">
    <source>
        <dbReference type="PROSITE-ProRule" id="PRU00169"/>
    </source>
</evidence>
<dbReference type="Pfam" id="PF00486">
    <property type="entry name" value="Trans_reg_C"/>
    <property type="match status" value="1"/>
</dbReference>
<keyword evidence="1 6" id="KW-0597">Phosphoprotein</keyword>
<feature type="domain" description="OmpR/PhoB-type" evidence="9">
    <location>
        <begin position="129"/>
        <end position="222"/>
    </location>
</feature>
<dbReference type="SUPFAM" id="SSF52172">
    <property type="entry name" value="CheY-like"/>
    <property type="match status" value="1"/>
</dbReference>
<keyword evidence="5" id="KW-0804">Transcription</keyword>
<evidence type="ECO:0000256" key="7">
    <source>
        <dbReference type="PROSITE-ProRule" id="PRU01091"/>
    </source>
</evidence>
<dbReference type="SMART" id="SM00862">
    <property type="entry name" value="Trans_reg_C"/>
    <property type="match status" value="1"/>
</dbReference>
<reference evidence="11" key="1">
    <citation type="submission" date="2019-06" db="EMBL/GenBank/DDBJ databases">
        <title>Sulfurimonas gotlandica sp. nov., a chemoautotrophic and psychrotolerant epsilonproteobacterium isolated from a pelagic redoxcline, and an emended description of the genus Sulfurimonas.</title>
        <authorList>
            <person name="Wang S."/>
            <person name="Jiang L."/>
            <person name="Shao Z."/>
        </authorList>
    </citation>
    <scope>NUCLEOTIDE SEQUENCE [LARGE SCALE GENOMIC DNA]</scope>
    <source>
        <strain evidence="11">1-1N</strain>
    </source>
</reference>
<evidence type="ECO:0000259" key="8">
    <source>
        <dbReference type="PROSITE" id="PS50110"/>
    </source>
</evidence>
<accession>A0AAJ4A3W1</accession>
<evidence type="ECO:0000256" key="5">
    <source>
        <dbReference type="ARBA" id="ARBA00023163"/>
    </source>
</evidence>
<dbReference type="Gene3D" id="3.40.50.2300">
    <property type="match status" value="1"/>
</dbReference>
<sequence length="225" mass="26008">MKNRSLKDIKVLFVEDEENLARLLKEAIGDNFHSFILATDGINGIELFKKTKPDIVITDIMMPRLSGLDMAKELKRINPKIPIIILSAFSEKEKLFSAIDIGITKYFLKPFDIDELLDYISSIAPRLSTKLVNLNEGFVFNKTTNSLYKNERFVPLSKNETKFLWLLLDNQNRVVDDSIIKEELWGENVSDERVRTFIRRFRAKTSKKLIKNVKGVGYQLSFSEN</sequence>
<protein>
    <submittedName>
        <fullName evidence="10">Response regulator transcription factor</fullName>
    </submittedName>
</protein>
<dbReference type="Pfam" id="PF00072">
    <property type="entry name" value="Response_reg"/>
    <property type="match status" value="1"/>
</dbReference>
<evidence type="ECO:0000256" key="1">
    <source>
        <dbReference type="ARBA" id="ARBA00022553"/>
    </source>
</evidence>
<evidence type="ECO:0000313" key="11">
    <source>
        <dbReference type="Proteomes" id="UP000326061"/>
    </source>
</evidence>
<name>A0AAJ4A3W1_9BACT</name>
<proteinExistence type="predicted"/>
<evidence type="ECO:0000256" key="2">
    <source>
        <dbReference type="ARBA" id="ARBA00023012"/>
    </source>
</evidence>
<dbReference type="Proteomes" id="UP000326061">
    <property type="component" value="Chromosome"/>
</dbReference>
<dbReference type="GO" id="GO:0005829">
    <property type="term" value="C:cytosol"/>
    <property type="evidence" value="ECO:0007669"/>
    <property type="project" value="TreeGrafter"/>
</dbReference>
<dbReference type="AlphaFoldDB" id="A0AAJ4A3W1"/>
<dbReference type="CDD" id="cd17536">
    <property type="entry name" value="REC_YesN-like"/>
    <property type="match status" value="1"/>
</dbReference>
<dbReference type="RefSeq" id="WP_152299487.1">
    <property type="nucleotide sequence ID" value="NZ_CP041166.1"/>
</dbReference>
<dbReference type="PANTHER" id="PTHR48111">
    <property type="entry name" value="REGULATOR OF RPOS"/>
    <property type="match status" value="1"/>
</dbReference>
<feature type="domain" description="Response regulatory" evidence="8">
    <location>
        <begin position="10"/>
        <end position="124"/>
    </location>
</feature>
<dbReference type="CDD" id="cd00383">
    <property type="entry name" value="trans_reg_C"/>
    <property type="match status" value="1"/>
</dbReference>
<evidence type="ECO:0000256" key="3">
    <source>
        <dbReference type="ARBA" id="ARBA00023015"/>
    </source>
</evidence>
<dbReference type="SMART" id="SM00448">
    <property type="entry name" value="REC"/>
    <property type="match status" value="1"/>
</dbReference>
<dbReference type="PANTHER" id="PTHR48111:SF1">
    <property type="entry name" value="TWO-COMPONENT RESPONSE REGULATOR ORR33"/>
    <property type="match status" value="1"/>
</dbReference>
<dbReference type="GO" id="GO:0032993">
    <property type="term" value="C:protein-DNA complex"/>
    <property type="evidence" value="ECO:0007669"/>
    <property type="project" value="TreeGrafter"/>
</dbReference>
<evidence type="ECO:0000259" key="9">
    <source>
        <dbReference type="PROSITE" id="PS51755"/>
    </source>
</evidence>
<gene>
    <name evidence="10" type="ORF">FJR47_05715</name>
</gene>
<dbReference type="GO" id="GO:0000976">
    <property type="term" value="F:transcription cis-regulatory region binding"/>
    <property type="evidence" value="ECO:0007669"/>
    <property type="project" value="TreeGrafter"/>
</dbReference>
<dbReference type="InterPro" id="IPR039420">
    <property type="entry name" value="WalR-like"/>
</dbReference>
<feature type="modified residue" description="4-aspartylphosphate" evidence="6">
    <location>
        <position position="59"/>
    </location>
</feature>
<dbReference type="PROSITE" id="PS51755">
    <property type="entry name" value="OMPR_PHOB"/>
    <property type="match status" value="1"/>
</dbReference>
<dbReference type="Gene3D" id="1.10.10.10">
    <property type="entry name" value="Winged helix-like DNA-binding domain superfamily/Winged helix DNA-binding domain"/>
    <property type="match status" value="1"/>
</dbReference>
<dbReference type="InterPro" id="IPR001867">
    <property type="entry name" value="OmpR/PhoB-type_DNA-bd"/>
</dbReference>
<dbReference type="KEGG" id="suln:FJR47_05715"/>
<dbReference type="InterPro" id="IPR036388">
    <property type="entry name" value="WH-like_DNA-bd_sf"/>
</dbReference>
<keyword evidence="4 7" id="KW-0238">DNA-binding</keyword>
<dbReference type="GO" id="GO:0000156">
    <property type="term" value="F:phosphorelay response regulator activity"/>
    <property type="evidence" value="ECO:0007669"/>
    <property type="project" value="TreeGrafter"/>
</dbReference>
<dbReference type="PROSITE" id="PS50110">
    <property type="entry name" value="RESPONSE_REGULATORY"/>
    <property type="match status" value="1"/>
</dbReference>
<dbReference type="GO" id="GO:0006355">
    <property type="term" value="P:regulation of DNA-templated transcription"/>
    <property type="evidence" value="ECO:0007669"/>
    <property type="project" value="InterPro"/>
</dbReference>
<keyword evidence="3" id="KW-0805">Transcription regulation</keyword>
<keyword evidence="11" id="KW-1185">Reference proteome</keyword>
<dbReference type="InterPro" id="IPR001789">
    <property type="entry name" value="Sig_transdc_resp-reg_receiver"/>
</dbReference>
<evidence type="ECO:0000256" key="4">
    <source>
        <dbReference type="ARBA" id="ARBA00023125"/>
    </source>
</evidence>
<dbReference type="EMBL" id="CP041166">
    <property type="protein sequence ID" value="QFR43424.1"/>
    <property type="molecule type" value="Genomic_DNA"/>
</dbReference>
<keyword evidence="2" id="KW-0902">Two-component regulatory system</keyword>
<dbReference type="InterPro" id="IPR011006">
    <property type="entry name" value="CheY-like_superfamily"/>
</dbReference>